<feature type="region of interest" description="Disordered" evidence="1">
    <location>
        <begin position="211"/>
        <end position="252"/>
    </location>
</feature>
<reference evidence="2" key="1">
    <citation type="journal article" date="2023" name="Mol. Phylogenet. Evol.">
        <title>Genome-scale phylogeny and comparative genomics of the fungal order Sordariales.</title>
        <authorList>
            <person name="Hensen N."/>
            <person name="Bonometti L."/>
            <person name="Westerberg I."/>
            <person name="Brannstrom I.O."/>
            <person name="Guillou S."/>
            <person name="Cros-Aarteil S."/>
            <person name="Calhoun S."/>
            <person name="Haridas S."/>
            <person name="Kuo A."/>
            <person name="Mondo S."/>
            <person name="Pangilinan J."/>
            <person name="Riley R."/>
            <person name="LaButti K."/>
            <person name="Andreopoulos B."/>
            <person name="Lipzen A."/>
            <person name="Chen C."/>
            <person name="Yan M."/>
            <person name="Daum C."/>
            <person name="Ng V."/>
            <person name="Clum A."/>
            <person name="Steindorff A."/>
            <person name="Ohm R.A."/>
            <person name="Martin F."/>
            <person name="Silar P."/>
            <person name="Natvig D.O."/>
            <person name="Lalanne C."/>
            <person name="Gautier V."/>
            <person name="Ament-Velasquez S.L."/>
            <person name="Kruys A."/>
            <person name="Hutchinson M.I."/>
            <person name="Powell A.J."/>
            <person name="Barry K."/>
            <person name="Miller A.N."/>
            <person name="Grigoriev I.V."/>
            <person name="Debuchy R."/>
            <person name="Gladieux P."/>
            <person name="Hiltunen Thoren M."/>
            <person name="Johannesson H."/>
        </authorList>
    </citation>
    <scope>NUCLEOTIDE SEQUENCE</scope>
    <source>
        <strain evidence="2">CBS 168.71</strain>
    </source>
</reference>
<reference evidence="2" key="2">
    <citation type="submission" date="2023-06" db="EMBL/GenBank/DDBJ databases">
        <authorList>
            <consortium name="Lawrence Berkeley National Laboratory"/>
            <person name="Haridas S."/>
            <person name="Hensen N."/>
            <person name="Bonometti L."/>
            <person name="Westerberg I."/>
            <person name="Brannstrom I.O."/>
            <person name="Guillou S."/>
            <person name="Cros-Aarteil S."/>
            <person name="Calhoun S."/>
            <person name="Kuo A."/>
            <person name="Mondo S."/>
            <person name="Pangilinan J."/>
            <person name="Riley R."/>
            <person name="Labutti K."/>
            <person name="Andreopoulos B."/>
            <person name="Lipzen A."/>
            <person name="Chen C."/>
            <person name="Yanf M."/>
            <person name="Daum C."/>
            <person name="Ng V."/>
            <person name="Clum A."/>
            <person name="Steindorff A."/>
            <person name="Ohm R."/>
            <person name="Martin F."/>
            <person name="Silar P."/>
            <person name="Natvig D."/>
            <person name="Lalanne C."/>
            <person name="Gautier V."/>
            <person name="Ament-Velasquez S.L."/>
            <person name="Kruys A."/>
            <person name="Hutchinson M.I."/>
            <person name="Powell A.J."/>
            <person name="Barry K."/>
            <person name="Miller A.N."/>
            <person name="Grigoriev I.V."/>
            <person name="Debuchy R."/>
            <person name="Gladieux P."/>
            <person name="Thoren M.H."/>
            <person name="Johannesson H."/>
        </authorList>
    </citation>
    <scope>NUCLEOTIDE SEQUENCE</scope>
    <source>
        <strain evidence="2">CBS 168.71</strain>
    </source>
</reference>
<accession>A0AAE0HRJ1</accession>
<protein>
    <submittedName>
        <fullName evidence="2">Uncharacterized protein</fullName>
    </submittedName>
</protein>
<name>A0AAE0HRJ1_9PEZI</name>
<proteinExistence type="predicted"/>
<dbReference type="EMBL" id="JAUEPN010000001">
    <property type="protein sequence ID" value="KAK3301365.1"/>
    <property type="molecule type" value="Genomic_DNA"/>
</dbReference>
<organism evidence="2 3">
    <name type="scientific">Chaetomium fimeti</name>
    <dbReference type="NCBI Taxonomy" id="1854472"/>
    <lineage>
        <taxon>Eukaryota</taxon>
        <taxon>Fungi</taxon>
        <taxon>Dikarya</taxon>
        <taxon>Ascomycota</taxon>
        <taxon>Pezizomycotina</taxon>
        <taxon>Sordariomycetes</taxon>
        <taxon>Sordariomycetidae</taxon>
        <taxon>Sordariales</taxon>
        <taxon>Chaetomiaceae</taxon>
        <taxon>Chaetomium</taxon>
    </lineage>
</organism>
<sequence length="307" mass="34202">MNVSRARHFQTPLPSPFISRNHLRKRDFFRTHHLHSLGFGGVVSSDALAYLRSSWLPGTGSRQGQPTARPAQATRWLGRLSTDLLRRIVFRFVSFPELSQTDKLVFAPSLPRHCQENQRCLREPWYTAAQGPTAVPWTRRTTGSSCCAFLNCRAGSEPGGEEPAERTWLKGRRTRRERARRVVSLGSMPSHVRFPGPQPCHASASGITRCGALSLKPHGPPRSATTSREKRDPALPSIGRFAPTDRSLGLPDTSTTICRRWLTTSATILARSSQQTAAAQKTDHEEPGLPDEPAWPERHKKPTVPQK</sequence>
<gene>
    <name evidence="2" type="ORF">B0H64DRAFT_36797</name>
</gene>
<keyword evidence="3" id="KW-1185">Reference proteome</keyword>
<dbReference type="RefSeq" id="XP_062664879.1">
    <property type="nucleotide sequence ID" value="XM_062801963.1"/>
</dbReference>
<feature type="region of interest" description="Disordered" evidence="1">
    <location>
        <begin position="272"/>
        <end position="307"/>
    </location>
</feature>
<dbReference type="Proteomes" id="UP001278766">
    <property type="component" value="Unassembled WGS sequence"/>
</dbReference>
<comment type="caution">
    <text evidence="2">The sequence shown here is derived from an EMBL/GenBank/DDBJ whole genome shotgun (WGS) entry which is preliminary data.</text>
</comment>
<dbReference type="AlphaFoldDB" id="A0AAE0HRJ1"/>
<evidence type="ECO:0000313" key="2">
    <source>
        <dbReference type="EMBL" id="KAK3301365.1"/>
    </source>
</evidence>
<evidence type="ECO:0000256" key="1">
    <source>
        <dbReference type="SAM" id="MobiDB-lite"/>
    </source>
</evidence>
<feature type="compositionally biased region" description="Basic residues" evidence="1">
    <location>
        <begin position="298"/>
        <end position="307"/>
    </location>
</feature>
<dbReference type="GeneID" id="87838911"/>
<evidence type="ECO:0000313" key="3">
    <source>
        <dbReference type="Proteomes" id="UP001278766"/>
    </source>
</evidence>